<accession>A0A9P5Y486</accession>
<sequence length="91" mass="10455">MLINSQQFMSRITSLHHDYSQGGGSGGFRDTRFPRWEKEILSANPYLSRLRPTLAYDPLLLMSAGDQRATGAFQRVSRIQQALSTYYTRLR</sequence>
<dbReference type="Proteomes" id="UP000807353">
    <property type="component" value="Unassembled WGS sequence"/>
</dbReference>
<proteinExistence type="predicted"/>
<reference evidence="1" key="1">
    <citation type="submission" date="2020-11" db="EMBL/GenBank/DDBJ databases">
        <authorList>
            <consortium name="DOE Joint Genome Institute"/>
            <person name="Ahrendt S."/>
            <person name="Riley R."/>
            <person name="Andreopoulos W."/>
            <person name="Labutti K."/>
            <person name="Pangilinan J."/>
            <person name="Ruiz-Duenas F.J."/>
            <person name="Barrasa J.M."/>
            <person name="Sanchez-Garcia M."/>
            <person name="Camarero S."/>
            <person name="Miyauchi S."/>
            <person name="Serrano A."/>
            <person name="Linde D."/>
            <person name="Babiker R."/>
            <person name="Drula E."/>
            <person name="Ayuso-Fernandez I."/>
            <person name="Pacheco R."/>
            <person name="Padilla G."/>
            <person name="Ferreira P."/>
            <person name="Barriuso J."/>
            <person name="Kellner H."/>
            <person name="Castanera R."/>
            <person name="Alfaro M."/>
            <person name="Ramirez L."/>
            <person name="Pisabarro A.G."/>
            <person name="Kuo A."/>
            <person name="Tritt A."/>
            <person name="Lipzen A."/>
            <person name="He G."/>
            <person name="Yan M."/>
            <person name="Ng V."/>
            <person name="Cullen D."/>
            <person name="Martin F."/>
            <person name="Rosso M.-N."/>
            <person name="Henrissat B."/>
            <person name="Hibbett D."/>
            <person name="Martinez A.T."/>
            <person name="Grigoriev I.V."/>
        </authorList>
    </citation>
    <scope>NUCLEOTIDE SEQUENCE</scope>
    <source>
        <strain evidence="1">CBS 247.69</strain>
    </source>
</reference>
<keyword evidence="2" id="KW-1185">Reference proteome</keyword>
<gene>
    <name evidence="1" type="ORF">BDZ94DRAFT_1262632</name>
</gene>
<dbReference type="OrthoDB" id="2322499at2759"/>
<comment type="caution">
    <text evidence="1">The sequence shown here is derived from an EMBL/GenBank/DDBJ whole genome shotgun (WGS) entry which is preliminary data.</text>
</comment>
<name>A0A9P5Y486_9AGAR</name>
<dbReference type="AlphaFoldDB" id="A0A9P5Y486"/>
<evidence type="ECO:0000313" key="1">
    <source>
        <dbReference type="EMBL" id="KAF9461967.1"/>
    </source>
</evidence>
<evidence type="ECO:0000313" key="2">
    <source>
        <dbReference type="Proteomes" id="UP000807353"/>
    </source>
</evidence>
<protein>
    <submittedName>
        <fullName evidence="1">Uncharacterized protein</fullName>
    </submittedName>
</protein>
<dbReference type="EMBL" id="MU150277">
    <property type="protein sequence ID" value="KAF9461967.1"/>
    <property type="molecule type" value="Genomic_DNA"/>
</dbReference>
<organism evidence="1 2">
    <name type="scientific">Collybia nuda</name>
    <dbReference type="NCBI Taxonomy" id="64659"/>
    <lineage>
        <taxon>Eukaryota</taxon>
        <taxon>Fungi</taxon>
        <taxon>Dikarya</taxon>
        <taxon>Basidiomycota</taxon>
        <taxon>Agaricomycotina</taxon>
        <taxon>Agaricomycetes</taxon>
        <taxon>Agaricomycetidae</taxon>
        <taxon>Agaricales</taxon>
        <taxon>Tricholomatineae</taxon>
        <taxon>Clitocybaceae</taxon>
        <taxon>Collybia</taxon>
    </lineage>
</organism>